<accession>A0A6J4E4C8</accession>
<sequence>MHKALAILLLASPLASPLAFADSAQPRHDCNKPEVPKQFRDEAHRDQFSRDVDSYSKCISAFVTEQNEAVRKHREAALKATEEWNAFANSMK</sequence>
<dbReference type="AlphaFoldDB" id="A0A6J4E4C8"/>
<name>A0A6J4E4C8_9PSED</name>
<dbReference type="EMBL" id="BQKM01000034">
    <property type="protein sequence ID" value="GJN56410.1"/>
    <property type="molecule type" value="Genomic_DNA"/>
</dbReference>
<protein>
    <submittedName>
        <fullName evidence="2">Uncharacterized protein</fullName>
    </submittedName>
</protein>
<keyword evidence="1" id="KW-0732">Signal</keyword>
<evidence type="ECO:0000256" key="1">
    <source>
        <dbReference type="SAM" id="SignalP"/>
    </source>
</evidence>
<dbReference type="EMBL" id="AP023189">
    <property type="protein sequence ID" value="BCG24209.1"/>
    <property type="molecule type" value="Genomic_DNA"/>
</dbReference>
<keyword evidence="5" id="KW-1185">Reference proteome</keyword>
<feature type="chain" id="PRO_5026857961" evidence="1">
    <location>
        <begin position="22"/>
        <end position="92"/>
    </location>
</feature>
<gene>
    <name evidence="2" type="ORF">TUM18999_24000</name>
    <name evidence="3" type="ORF">TUM20286_61620</name>
</gene>
<evidence type="ECO:0000313" key="2">
    <source>
        <dbReference type="EMBL" id="BCG24209.1"/>
    </source>
</evidence>
<evidence type="ECO:0000313" key="4">
    <source>
        <dbReference type="Proteomes" id="UP000509383"/>
    </source>
</evidence>
<dbReference type="Proteomes" id="UP001054892">
    <property type="component" value="Unassembled WGS sequence"/>
</dbReference>
<reference evidence="2 4" key="1">
    <citation type="submission" date="2020-05" db="EMBL/GenBank/DDBJ databases">
        <title>Characterization of novel class B3 metallo-beta-lactamase from novel Pseudomonas species.</title>
        <authorList>
            <person name="Yamada K."/>
            <person name="Aoki K."/>
            <person name="Ishii Y."/>
        </authorList>
    </citation>
    <scope>NUCLEOTIDE SEQUENCE [LARGE SCALE GENOMIC DNA]</scope>
    <source>
        <strain evidence="2 4">TUM18999</strain>
        <strain evidence="3 5">TUM20286</strain>
    </source>
</reference>
<proteinExistence type="predicted"/>
<dbReference type="KEGG" id="ptw:TUM18999_24000"/>
<dbReference type="RefSeq" id="WP_173180317.1">
    <property type="nucleotide sequence ID" value="NZ_AP023189.1"/>
</dbReference>
<dbReference type="Proteomes" id="UP000509383">
    <property type="component" value="Chromosome"/>
</dbReference>
<evidence type="ECO:0000313" key="3">
    <source>
        <dbReference type="EMBL" id="GJN56410.1"/>
    </source>
</evidence>
<feature type="signal peptide" evidence="1">
    <location>
        <begin position="1"/>
        <end position="21"/>
    </location>
</feature>
<organism evidence="2 4">
    <name type="scientific">Pseudomonas tohonis</name>
    <dbReference type="NCBI Taxonomy" id="2725477"/>
    <lineage>
        <taxon>Bacteria</taxon>
        <taxon>Pseudomonadati</taxon>
        <taxon>Pseudomonadota</taxon>
        <taxon>Gammaproteobacteria</taxon>
        <taxon>Pseudomonadales</taxon>
        <taxon>Pseudomonadaceae</taxon>
        <taxon>Pseudomonas</taxon>
    </lineage>
</organism>
<evidence type="ECO:0000313" key="5">
    <source>
        <dbReference type="Proteomes" id="UP001054892"/>
    </source>
</evidence>